<dbReference type="Gene3D" id="4.10.220.20">
    <property type="entry name" value="Light-harvesting complex"/>
    <property type="match status" value="1"/>
</dbReference>
<gene>
    <name evidence="15" type="ORF">WPS_26260</name>
</gene>
<protein>
    <recommendedName>
        <fullName evidence="17">Light-harvesting protein</fullName>
    </recommendedName>
</protein>
<comment type="function">
    <text evidence="1">Antenna complexes are light-harvesting systems, which transfer the excitation energy to the reaction centers.</text>
</comment>
<evidence type="ECO:0000256" key="14">
    <source>
        <dbReference type="SAM" id="Phobius"/>
    </source>
</evidence>
<keyword evidence="16" id="KW-1185">Reference proteome</keyword>
<dbReference type="RefSeq" id="WP_317994948.1">
    <property type="nucleotide sequence ID" value="NZ_AP025523.1"/>
</dbReference>
<evidence type="ECO:0000256" key="3">
    <source>
        <dbReference type="ARBA" id="ARBA00022475"/>
    </source>
</evidence>
<keyword evidence="13" id="KW-0437">Light-harvesting polypeptide</keyword>
<dbReference type="InterPro" id="IPR035889">
    <property type="entry name" value="Light-harvesting_complex"/>
</dbReference>
<dbReference type="Proteomes" id="UP001317532">
    <property type="component" value="Chromosome"/>
</dbReference>
<keyword evidence="7" id="KW-0479">Metal-binding</keyword>
<evidence type="ECO:0000256" key="11">
    <source>
        <dbReference type="ARBA" id="ARBA00022991"/>
    </source>
</evidence>
<sequence>MIVRRQYSFRANLAAYCVAGALVAFLIHFILLSSSKYNAGQWISAATETSTSQTQVNPAPGAK</sequence>
<dbReference type="GO" id="GO:0046872">
    <property type="term" value="F:metal ion binding"/>
    <property type="evidence" value="ECO:0007669"/>
    <property type="project" value="UniProtKB-KW"/>
</dbReference>
<feature type="transmembrane region" description="Helical" evidence="14">
    <location>
        <begin position="12"/>
        <end position="32"/>
    </location>
</feature>
<comment type="subcellular location">
    <subcellularLocation>
        <location evidence="2">Cell membrane</location>
    </subcellularLocation>
</comment>
<evidence type="ECO:0000313" key="16">
    <source>
        <dbReference type="Proteomes" id="UP001317532"/>
    </source>
</evidence>
<dbReference type="GO" id="GO:0005886">
    <property type="term" value="C:plasma membrane"/>
    <property type="evidence" value="ECO:0007669"/>
    <property type="project" value="UniProtKB-SubCell"/>
</dbReference>
<keyword evidence="4" id="KW-0148">Chlorophyll</keyword>
<organism evidence="15 16">
    <name type="scientific">Vulcanimicrobium alpinum</name>
    <dbReference type="NCBI Taxonomy" id="3016050"/>
    <lineage>
        <taxon>Bacteria</taxon>
        <taxon>Bacillati</taxon>
        <taxon>Vulcanimicrobiota</taxon>
        <taxon>Vulcanimicrobiia</taxon>
        <taxon>Vulcanimicrobiales</taxon>
        <taxon>Vulcanimicrobiaceae</taxon>
        <taxon>Vulcanimicrobium</taxon>
    </lineage>
</organism>
<keyword evidence="6 14" id="KW-0812">Transmembrane</keyword>
<keyword evidence="3" id="KW-1003">Cell membrane</keyword>
<evidence type="ECO:0000313" key="15">
    <source>
        <dbReference type="EMBL" id="BDE07350.1"/>
    </source>
</evidence>
<evidence type="ECO:0000256" key="7">
    <source>
        <dbReference type="ARBA" id="ARBA00022723"/>
    </source>
</evidence>
<keyword evidence="12 14" id="KW-0472">Membrane</keyword>
<evidence type="ECO:0000256" key="1">
    <source>
        <dbReference type="ARBA" id="ARBA00002455"/>
    </source>
</evidence>
<evidence type="ECO:0008006" key="17">
    <source>
        <dbReference type="Google" id="ProtNLM"/>
    </source>
</evidence>
<dbReference type="SUPFAM" id="SSF56918">
    <property type="entry name" value="Light-harvesting complex subunits"/>
    <property type="match status" value="1"/>
</dbReference>
<dbReference type="GO" id="GO:0042314">
    <property type="term" value="F:bacteriochlorophyll binding"/>
    <property type="evidence" value="ECO:0007669"/>
    <property type="project" value="UniProtKB-KW"/>
</dbReference>
<name>A0AAN2CA72_UNVUL</name>
<keyword evidence="9" id="KW-0076">Bacteriochlorophyll</keyword>
<evidence type="ECO:0000256" key="8">
    <source>
        <dbReference type="ARBA" id="ARBA00022842"/>
    </source>
</evidence>
<evidence type="ECO:0000256" key="4">
    <source>
        <dbReference type="ARBA" id="ARBA00022494"/>
    </source>
</evidence>
<dbReference type="KEGG" id="vab:WPS_26260"/>
<evidence type="ECO:0000256" key="6">
    <source>
        <dbReference type="ARBA" id="ARBA00022692"/>
    </source>
</evidence>
<dbReference type="EMBL" id="AP025523">
    <property type="protein sequence ID" value="BDE07350.1"/>
    <property type="molecule type" value="Genomic_DNA"/>
</dbReference>
<evidence type="ECO:0000256" key="10">
    <source>
        <dbReference type="ARBA" id="ARBA00022989"/>
    </source>
</evidence>
<keyword evidence="10 14" id="KW-1133">Transmembrane helix</keyword>
<evidence type="ECO:0000256" key="2">
    <source>
        <dbReference type="ARBA" id="ARBA00004236"/>
    </source>
</evidence>
<dbReference type="AlphaFoldDB" id="A0AAN2CA72"/>
<reference evidence="15 16" key="1">
    <citation type="journal article" date="2022" name="ISME Commun">
        <title>Vulcanimicrobium alpinus gen. nov. sp. nov., the first cultivated representative of the candidate phylum 'Eremiobacterota', is a metabolically versatile aerobic anoxygenic phototroph.</title>
        <authorList>
            <person name="Yabe S."/>
            <person name="Muto K."/>
            <person name="Abe K."/>
            <person name="Yokota A."/>
            <person name="Staudigel H."/>
            <person name="Tebo B.M."/>
        </authorList>
    </citation>
    <scope>NUCLEOTIDE SEQUENCE [LARGE SCALE GENOMIC DNA]</scope>
    <source>
        <strain evidence="15 16">WC8-2</strain>
    </source>
</reference>
<evidence type="ECO:0000256" key="9">
    <source>
        <dbReference type="ARBA" id="ARBA00022956"/>
    </source>
</evidence>
<proteinExistence type="predicted"/>
<keyword evidence="11" id="KW-0157">Chromophore</keyword>
<evidence type="ECO:0000256" key="12">
    <source>
        <dbReference type="ARBA" id="ARBA00023136"/>
    </source>
</evidence>
<evidence type="ECO:0000256" key="13">
    <source>
        <dbReference type="ARBA" id="ARBA00023243"/>
    </source>
</evidence>
<accession>A0AAN2CA72</accession>
<keyword evidence="5" id="KW-0042">Antenna complex</keyword>
<evidence type="ECO:0000256" key="5">
    <source>
        <dbReference type="ARBA" id="ARBA00022549"/>
    </source>
</evidence>
<keyword evidence="8" id="KW-0460">Magnesium</keyword>
<dbReference type="GO" id="GO:0030076">
    <property type="term" value="C:light-harvesting complex"/>
    <property type="evidence" value="ECO:0007669"/>
    <property type="project" value="UniProtKB-KW"/>
</dbReference>